<name>E4YHB5_OIKDI</name>
<protein>
    <submittedName>
        <fullName evidence="3">Uncharacterized protein</fullName>
    </submittedName>
</protein>
<feature type="chain" id="PRO_5003192252" evidence="2">
    <location>
        <begin position="20"/>
        <end position="300"/>
    </location>
</feature>
<sequence>MICSCFAVIASLFAISAHSESGQVRVRSTSRFRKSYYKNEYFEKPRKGACVNSKWAYGTSCILSLICTGSAGFGAYLSIIYSNKAENSKTTGIHPSVQQYLGIESLTNEISILRSCLFIECACQGFLALMSLYNVYLCGRLVIYHSRYFIRVSQEEHVQNNSVEIDASGDRCPSEHLPHATYSLPTTTNLDATNNYADSVFLEQGPEPSLVPLSSCLGYTNFGPEMSRTNSFGSGKSENASESDSTQIVQPSAVRQPPVKIAPKVDNPLPRPGNSSLRAAGRRHRPEKSVSFRGTALVAE</sequence>
<evidence type="ECO:0000256" key="1">
    <source>
        <dbReference type="SAM" id="MobiDB-lite"/>
    </source>
</evidence>
<feature type="region of interest" description="Disordered" evidence="1">
    <location>
        <begin position="228"/>
        <end position="300"/>
    </location>
</feature>
<dbReference type="EMBL" id="FN654556">
    <property type="protein sequence ID" value="CBY34889.1"/>
    <property type="molecule type" value="Genomic_DNA"/>
</dbReference>
<accession>E4YHB5</accession>
<keyword evidence="2" id="KW-0732">Signal</keyword>
<reference evidence="3" key="1">
    <citation type="journal article" date="2010" name="Science">
        <title>Plasticity of animal genome architecture unmasked by rapid evolution of a pelagic tunicate.</title>
        <authorList>
            <person name="Denoeud F."/>
            <person name="Henriet S."/>
            <person name="Mungpakdee S."/>
            <person name="Aury J.M."/>
            <person name="Da Silva C."/>
            <person name="Brinkmann H."/>
            <person name="Mikhaleva J."/>
            <person name="Olsen L.C."/>
            <person name="Jubin C."/>
            <person name="Canestro C."/>
            <person name="Bouquet J.M."/>
            <person name="Danks G."/>
            <person name="Poulain J."/>
            <person name="Campsteijn C."/>
            <person name="Adamski M."/>
            <person name="Cross I."/>
            <person name="Yadetie F."/>
            <person name="Muffato M."/>
            <person name="Louis A."/>
            <person name="Butcher S."/>
            <person name="Tsagkogeorga G."/>
            <person name="Konrad A."/>
            <person name="Singh S."/>
            <person name="Jensen M.F."/>
            <person name="Cong E.H."/>
            <person name="Eikeseth-Otteraa H."/>
            <person name="Noel B."/>
            <person name="Anthouard V."/>
            <person name="Porcel B.M."/>
            <person name="Kachouri-Lafond R."/>
            <person name="Nishino A."/>
            <person name="Ugolini M."/>
            <person name="Chourrout P."/>
            <person name="Nishida H."/>
            <person name="Aasland R."/>
            <person name="Huzurbazar S."/>
            <person name="Westhof E."/>
            <person name="Delsuc F."/>
            <person name="Lehrach H."/>
            <person name="Reinhardt R."/>
            <person name="Weissenbach J."/>
            <person name="Roy S.W."/>
            <person name="Artiguenave F."/>
            <person name="Postlethwait J.H."/>
            <person name="Manak J.R."/>
            <person name="Thompson E.M."/>
            <person name="Jaillon O."/>
            <person name="Du Pasquier L."/>
            <person name="Boudinot P."/>
            <person name="Liberles D.A."/>
            <person name="Volff J.N."/>
            <person name="Philippe H."/>
            <person name="Lenhard B."/>
            <person name="Roest Crollius H."/>
            <person name="Wincker P."/>
            <person name="Chourrout D."/>
        </authorList>
    </citation>
    <scope>NUCLEOTIDE SEQUENCE [LARGE SCALE GENOMIC DNA]</scope>
</reference>
<dbReference type="AlphaFoldDB" id="E4YHB5"/>
<gene>
    <name evidence="3" type="ORF">GSOID_T00024927001</name>
</gene>
<proteinExistence type="predicted"/>
<evidence type="ECO:0000313" key="3">
    <source>
        <dbReference type="EMBL" id="CBY34889.1"/>
    </source>
</evidence>
<feature type="compositionally biased region" description="Polar residues" evidence="1">
    <location>
        <begin position="228"/>
        <end position="250"/>
    </location>
</feature>
<evidence type="ECO:0000256" key="2">
    <source>
        <dbReference type="SAM" id="SignalP"/>
    </source>
</evidence>
<organism evidence="3">
    <name type="scientific">Oikopleura dioica</name>
    <name type="common">Tunicate</name>
    <dbReference type="NCBI Taxonomy" id="34765"/>
    <lineage>
        <taxon>Eukaryota</taxon>
        <taxon>Metazoa</taxon>
        <taxon>Chordata</taxon>
        <taxon>Tunicata</taxon>
        <taxon>Appendicularia</taxon>
        <taxon>Copelata</taxon>
        <taxon>Oikopleuridae</taxon>
        <taxon>Oikopleura</taxon>
    </lineage>
</organism>
<dbReference type="Proteomes" id="UP000011014">
    <property type="component" value="Unassembled WGS sequence"/>
</dbReference>
<feature type="signal peptide" evidence="2">
    <location>
        <begin position="1"/>
        <end position="19"/>
    </location>
</feature>